<sequence>MLMCKKERFVKTVHAAGPERELIMIDSENIKTTKSIEKSSPQIKNKNSQLSVPKKPIVTGAQGNSSRLSADRAGKASRETHAQARYYPPPRNRQCHGILTAPTADENYRGCR</sequence>
<feature type="compositionally biased region" description="Polar residues" evidence="1">
    <location>
        <begin position="38"/>
        <end position="51"/>
    </location>
</feature>
<comment type="caution">
    <text evidence="2">The sequence shown here is derived from an EMBL/GenBank/DDBJ whole genome shotgun (WGS) entry which is preliminary data.</text>
</comment>
<keyword evidence="3" id="KW-1185">Reference proteome</keyword>
<reference evidence="2" key="1">
    <citation type="submission" date="2021-04" db="EMBL/GenBank/DDBJ databases">
        <authorList>
            <person name="Tunstrom K."/>
        </authorList>
    </citation>
    <scope>NUCLEOTIDE SEQUENCE</scope>
</reference>
<proteinExistence type="predicted"/>
<protein>
    <submittedName>
        <fullName evidence="2">(apollo) hypothetical protein</fullName>
    </submittedName>
</protein>
<dbReference type="Proteomes" id="UP000691718">
    <property type="component" value="Unassembled WGS sequence"/>
</dbReference>
<dbReference type="AlphaFoldDB" id="A0A8S3XIL6"/>
<evidence type="ECO:0000313" key="3">
    <source>
        <dbReference type="Proteomes" id="UP000691718"/>
    </source>
</evidence>
<feature type="compositionally biased region" description="Basic and acidic residues" evidence="1">
    <location>
        <begin position="69"/>
        <end position="82"/>
    </location>
</feature>
<evidence type="ECO:0000313" key="2">
    <source>
        <dbReference type="EMBL" id="CAG5027909.1"/>
    </source>
</evidence>
<accession>A0A8S3XIL6</accession>
<feature type="region of interest" description="Disordered" evidence="1">
    <location>
        <begin position="33"/>
        <end position="112"/>
    </location>
</feature>
<evidence type="ECO:0000256" key="1">
    <source>
        <dbReference type="SAM" id="MobiDB-lite"/>
    </source>
</evidence>
<gene>
    <name evidence="2" type="ORF">PAPOLLO_LOCUS18917</name>
</gene>
<dbReference type="EMBL" id="CAJQZP010001196">
    <property type="protein sequence ID" value="CAG5027909.1"/>
    <property type="molecule type" value="Genomic_DNA"/>
</dbReference>
<name>A0A8S3XIL6_PARAO</name>
<organism evidence="2 3">
    <name type="scientific">Parnassius apollo</name>
    <name type="common">Apollo butterfly</name>
    <name type="synonym">Papilio apollo</name>
    <dbReference type="NCBI Taxonomy" id="110799"/>
    <lineage>
        <taxon>Eukaryota</taxon>
        <taxon>Metazoa</taxon>
        <taxon>Ecdysozoa</taxon>
        <taxon>Arthropoda</taxon>
        <taxon>Hexapoda</taxon>
        <taxon>Insecta</taxon>
        <taxon>Pterygota</taxon>
        <taxon>Neoptera</taxon>
        <taxon>Endopterygota</taxon>
        <taxon>Lepidoptera</taxon>
        <taxon>Glossata</taxon>
        <taxon>Ditrysia</taxon>
        <taxon>Papilionoidea</taxon>
        <taxon>Papilionidae</taxon>
        <taxon>Parnassiinae</taxon>
        <taxon>Parnassini</taxon>
        <taxon>Parnassius</taxon>
        <taxon>Parnassius</taxon>
    </lineage>
</organism>